<dbReference type="HOGENOM" id="CLU_1770580_0_0_1"/>
<sequence length="147" mass="16473">MFPKAESLVGNKVISLEEVSRGVADIVRSTTLAPKASGEVIKTDDRSTKMEGFQPVGLDQETRPNGSPIQSFNNPQRLRLLGPSETNNVFDFNRWSRDFVFVTCHFLQMLAPAPILFCSAISSLFRFLRGFETNLVSVCKKYCFVFA</sequence>
<dbReference type="Proteomes" id="UP000008694">
    <property type="component" value="Unassembled WGS sequence"/>
</dbReference>
<protein>
    <submittedName>
        <fullName evidence="1">Predicted protein</fullName>
    </submittedName>
</protein>
<gene>
    <name evidence="1" type="ORF">ARALYDRAFT_903518</name>
</gene>
<accession>D7LHY0</accession>
<keyword evidence="2" id="KW-1185">Reference proteome</keyword>
<name>D7LHY0_ARALL</name>
<dbReference type="EMBL" id="GL348716">
    <property type="protein sequence ID" value="EFH56212.1"/>
    <property type="molecule type" value="Genomic_DNA"/>
</dbReference>
<evidence type="ECO:0000313" key="2">
    <source>
        <dbReference type="Proteomes" id="UP000008694"/>
    </source>
</evidence>
<evidence type="ECO:0000313" key="1">
    <source>
        <dbReference type="EMBL" id="EFH56212.1"/>
    </source>
</evidence>
<organism evidence="2">
    <name type="scientific">Arabidopsis lyrata subsp. lyrata</name>
    <name type="common">Lyre-leaved rock-cress</name>
    <dbReference type="NCBI Taxonomy" id="81972"/>
    <lineage>
        <taxon>Eukaryota</taxon>
        <taxon>Viridiplantae</taxon>
        <taxon>Streptophyta</taxon>
        <taxon>Embryophyta</taxon>
        <taxon>Tracheophyta</taxon>
        <taxon>Spermatophyta</taxon>
        <taxon>Magnoliopsida</taxon>
        <taxon>eudicotyledons</taxon>
        <taxon>Gunneridae</taxon>
        <taxon>Pentapetalae</taxon>
        <taxon>rosids</taxon>
        <taxon>malvids</taxon>
        <taxon>Brassicales</taxon>
        <taxon>Brassicaceae</taxon>
        <taxon>Camelineae</taxon>
        <taxon>Arabidopsis</taxon>
    </lineage>
</organism>
<proteinExistence type="predicted"/>
<reference evidence="2" key="1">
    <citation type="journal article" date="2011" name="Nat. Genet.">
        <title>The Arabidopsis lyrata genome sequence and the basis of rapid genome size change.</title>
        <authorList>
            <person name="Hu T.T."/>
            <person name="Pattyn P."/>
            <person name="Bakker E.G."/>
            <person name="Cao J."/>
            <person name="Cheng J.-F."/>
            <person name="Clark R.M."/>
            <person name="Fahlgren N."/>
            <person name="Fawcett J.A."/>
            <person name="Grimwood J."/>
            <person name="Gundlach H."/>
            <person name="Haberer G."/>
            <person name="Hollister J.D."/>
            <person name="Ossowski S."/>
            <person name="Ottilar R.P."/>
            <person name="Salamov A.A."/>
            <person name="Schneeberger K."/>
            <person name="Spannagl M."/>
            <person name="Wang X."/>
            <person name="Yang L."/>
            <person name="Nasrallah M.E."/>
            <person name="Bergelson J."/>
            <person name="Carrington J.C."/>
            <person name="Gaut B.S."/>
            <person name="Schmutz J."/>
            <person name="Mayer K.F.X."/>
            <person name="Van de Peer Y."/>
            <person name="Grigoriev I.V."/>
            <person name="Nordborg M."/>
            <person name="Weigel D."/>
            <person name="Guo Y.-L."/>
        </authorList>
    </citation>
    <scope>NUCLEOTIDE SEQUENCE [LARGE SCALE GENOMIC DNA]</scope>
    <source>
        <strain evidence="2">cv. MN47</strain>
    </source>
</reference>
<dbReference type="Gramene" id="scaffold_403019.1">
    <property type="protein sequence ID" value="scaffold_403019.1"/>
    <property type="gene ID" value="scaffold_403019.1"/>
</dbReference>
<dbReference type="AlphaFoldDB" id="D7LHY0"/>